<feature type="domain" description="Cupin type-2" evidence="1">
    <location>
        <begin position="86"/>
        <end position="153"/>
    </location>
</feature>
<protein>
    <recommendedName>
        <fullName evidence="1">Cupin type-2 domain-containing protein</fullName>
    </recommendedName>
</protein>
<evidence type="ECO:0000313" key="3">
    <source>
        <dbReference type="Proteomes" id="UP000799776"/>
    </source>
</evidence>
<dbReference type="EMBL" id="ML978714">
    <property type="protein sequence ID" value="KAF2089644.1"/>
    <property type="molecule type" value="Genomic_DNA"/>
</dbReference>
<gene>
    <name evidence="2" type="ORF">K490DRAFT_37857</name>
</gene>
<dbReference type="Gene3D" id="2.60.120.10">
    <property type="entry name" value="Jelly Rolls"/>
    <property type="match status" value="1"/>
</dbReference>
<dbReference type="Pfam" id="PF07883">
    <property type="entry name" value="Cupin_2"/>
    <property type="match status" value="1"/>
</dbReference>
<reference evidence="2" key="1">
    <citation type="journal article" date="2020" name="Stud. Mycol.">
        <title>101 Dothideomycetes genomes: a test case for predicting lifestyles and emergence of pathogens.</title>
        <authorList>
            <person name="Haridas S."/>
            <person name="Albert R."/>
            <person name="Binder M."/>
            <person name="Bloem J."/>
            <person name="Labutti K."/>
            <person name="Salamov A."/>
            <person name="Andreopoulos B."/>
            <person name="Baker S."/>
            <person name="Barry K."/>
            <person name="Bills G."/>
            <person name="Bluhm B."/>
            <person name="Cannon C."/>
            <person name="Castanera R."/>
            <person name="Culley D."/>
            <person name="Daum C."/>
            <person name="Ezra D."/>
            <person name="Gonzalez J."/>
            <person name="Henrissat B."/>
            <person name="Kuo A."/>
            <person name="Liang C."/>
            <person name="Lipzen A."/>
            <person name="Lutzoni F."/>
            <person name="Magnuson J."/>
            <person name="Mondo S."/>
            <person name="Nolan M."/>
            <person name="Ohm R."/>
            <person name="Pangilinan J."/>
            <person name="Park H.-J."/>
            <person name="Ramirez L."/>
            <person name="Alfaro M."/>
            <person name="Sun H."/>
            <person name="Tritt A."/>
            <person name="Yoshinaga Y."/>
            <person name="Zwiers L.-H."/>
            <person name="Turgeon B."/>
            <person name="Goodwin S."/>
            <person name="Spatafora J."/>
            <person name="Crous P."/>
            <person name="Grigoriev I."/>
        </authorList>
    </citation>
    <scope>NUCLEOTIDE SEQUENCE</scope>
    <source>
        <strain evidence="2">CBS 121410</strain>
    </source>
</reference>
<dbReference type="SUPFAM" id="SSF51182">
    <property type="entry name" value="RmlC-like cupins"/>
    <property type="match status" value="1"/>
</dbReference>
<sequence length="183" mass="20180">MAHVGKLPPVNRFITTHNEDAKAVFSTAVSEESKMAEIPGNMGFALSYTTKGFPVDLNNDKDIDIYKPFLESPPGLTVSNGTVLRHVDLAPDTTCPMHRTVSLDYGICVEGEFELILDSGETRRMKRGDVAVQRATMHAWRNPSRTEWARMVFVLQVCKPVDVGGRTLGEAFETEMTGVPASH</sequence>
<dbReference type="PANTHER" id="PTHR36156:SF3">
    <property type="entry name" value="CUPIN 2 CONSERVED BARREL DOMAIN-CONTAINING PROTEIN"/>
    <property type="match status" value="1"/>
</dbReference>
<dbReference type="InterPro" id="IPR014710">
    <property type="entry name" value="RmlC-like_jellyroll"/>
</dbReference>
<organism evidence="2 3">
    <name type="scientific">Saccharata proteae CBS 121410</name>
    <dbReference type="NCBI Taxonomy" id="1314787"/>
    <lineage>
        <taxon>Eukaryota</taxon>
        <taxon>Fungi</taxon>
        <taxon>Dikarya</taxon>
        <taxon>Ascomycota</taxon>
        <taxon>Pezizomycotina</taxon>
        <taxon>Dothideomycetes</taxon>
        <taxon>Dothideomycetes incertae sedis</taxon>
        <taxon>Botryosphaeriales</taxon>
        <taxon>Saccharataceae</taxon>
        <taxon>Saccharata</taxon>
    </lineage>
</organism>
<dbReference type="PANTHER" id="PTHR36156">
    <property type="entry name" value="SLR2101 PROTEIN"/>
    <property type="match status" value="1"/>
</dbReference>
<dbReference type="Proteomes" id="UP000799776">
    <property type="component" value="Unassembled WGS sequence"/>
</dbReference>
<dbReference type="AlphaFoldDB" id="A0A6A5YFQ4"/>
<accession>A0A6A5YFQ4</accession>
<proteinExistence type="predicted"/>
<keyword evidence="3" id="KW-1185">Reference proteome</keyword>
<evidence type="ECO:0000313" key="2">
    <source>
        <dbReference type="EMBL" id="KAF2089644.1"/>
    </source>
</evidence>
<dbReference type="InterPro" id="IPR047142">
    <property type="entry name" value="OryJ/VirC-like"/>
</dbReference>
<evidence type="ECO:0000259" key="1">
    <source>
        <dbReference type="Pfam" id="PF07883"/>
    </source>
</evidence>
<dbReference type="InterPro" id="IPR013096">
    <property type="entry name" value="Cupin_2"/>
</dbReference>
<dbReference type="CDD" id="cd02231">
    <property type="entry name" value="cupin_BLL6423-like"/>
    <property type="match status" value="1"/>
</dbReference>
<name>A0A6A5YFQ4_9PEZI</name>
<dbReference type="InterPro" id="IPR011051">
    <property type="entry name" value="RmlC_Cupin_sf"/>
</dbReference>
<dbReference type="OrthoDB" id="5840532at2759"/>